<name>A0ACB8ARN9_9AGAM</name>
<protein>
    <submittedName>
        <fullName evidence="1">Uncharacterized protein</fullName>
    </submittedName>
</protein>
<comment type="caution">
    <text evidence="1">The sequence shown here is derived from an EMBL/GenBank/DDBJ whole genome shotgun (WGS) entry which is preliminary data.</text>
</comment>
<keyword evidence="2" id="KW-1185">Reference proteome</keyword>
<dbReference type="Proteomes" id="UP000790377">
    <property type="component" value="Unassembled WGS sequence"/>
</dbReference>
<evidence type="ECO:0000313" key="2">
    <source>
        <dbReference type="Proteomes" id="UP000790377"/>
    </source>
</evidence>
<organism evidence="1 2">
    <name type="scientific">Hygrophoropsis aurantiaca</name>
    <dbReference type="NCBI Taxonomy" id="72124"/>
    <lineage>
        <taxon>Eukaryota</taxon>
        <taxon>Fungi</taxon>
        <taxon>Dikarya</taxon>
        <taxon>Basidiomycota</taxon>
        <taxon>Agaricomycotina</taxon>
        <taxon>Agaricomycetes</taxon>
        <taxon>Agaricomycetidae</taxon>
        <taxon>Boletales</taxon>
        <taxon>Coniophorineae</taxon>
        <taxon>Hygrophoropsidaceae</taxon>
        <taxon>Hygrophoropsis</taxon>
    </lineage>
</organism>
<reference evidence="1" key="1">
    <citation type="journal article" date="2021" name="New Phytol.">
        <title>Evolutionary innovations through gain and loss of genes in the ectomycorrhizal Boletales.</title>
        <authorList>
            <person name="Wu G."/>
            <person name="Miyauchi S."/>
            <person name="Morin E."/>
            <person name="Kuo A."/>
            <person name="Drula E."/>
            <person name="Varga T."/>
            <person name="Kohler A."/>
            <person name="Feng B."/>
            <person name="Cao Y."/>
            <person name="Lipzen A."/>
            <person name="Daum C."/>
            <person name="Hundley H."/>
            <person name="Pangilinan J."/>
            <person name="Johnson J."/>
            <person name="Barry K."/>
            <person name="LaButti K."/>
            <person name="Ng V."/>
            <person name="Ahrendt S."/>
            <person name="Min B."/>
            <person name="Choi I.G."/>
            <person name="Park H."/>
            <person name="Plett J.M."/>
            <person name="Magnuson J."/>
            <person name="Spatafora J.W."/>
            <person name="Nagy L.G."/>
            <person name="Henrissat B."/>
            <person name="Grigoriev I.V."/>
            <person name="Yang Z.L."/>
            <person name="Xu J."/>
            <person name="Martin F.M."/>
        </authorList>
    </citation>
    <scope>NUCLEOTIDE SEQUENCE</scope>
    <source>
        <strain evidence="1">ATCC 28755</strain>
    </source>
</reference>
<dbReference type="EMBL" id="MU267592">
    <property type="protein sequence ID" value="KAH7916266.1"/>
    <property type="molecule type" value="Genomic_DNA"/>
</dbReference>
<proteinExistence type="predicted"/>
<evidence type="ECO:0000313" key="1">
    <source>
        <dbReference type="EMBL" id="KAH7916266.1"/>
    </source>
</evidence>
<gene>
    <name evidence="1" type="ORF">BJ138DRAFT_1121927</name>
</gene>
<sequence length="213" mass="24062">MKAPREQTKTLNGVLKPCYISKLPVSPKFERVLSKNKSRIQPFSDQTLTRKPARDGQITSIYATPQLCYESDVSRIPNAAARPQNINPWFSMLSSETLLSEARRYESERIDGKPMLMDIILECHPTTPSYNNGSAFPVRQEYVFKDLKNLDTYWNHQVAIRRDSDSLYAAQRTITFDTSAIRSTSLWSPYLDGEIPPSSHSLDRLGGGSDAVS</sequence>
<accession>A0ACB8ARN9</accession>